<protein>
    <recommendedName>
        <fullName evidence="1">Aminotransferase</fullName>
        <ecNumber evidence="1">2.6.1.-</ecNumber>
    </recommendedName>
</protein>
<dbReference type="InterPro" id="IPR004839">
    <property type="entry name" value="Aminotransferase_I/II_large"/>
</dbReference>
<dbReference type="GO" id="GO:0030170">
    <property type="term" value="F:pyridoxal phosphate binding"/>
    <property type="evidence" value="ECO:0007669"/>
    <property type="project" value="InterPro"/>
</dbReference>
<organism evidence="3 4">
    <name type="scientific">Mordavella massiliensis</name>
    <dbReference type="NCBI Taxonomy" id="1871024"/>
    <lineage>
        <taxon>Bacteria</taxon>
        <taxon>Bacillati</taxon>
        <taxon>Bacillota</taxon>
        <taxon>Clostridia</taxon>
        <taxon>Eubacteriales</taxon>
        <taxon>Clostridiaceae</taxon>
        <taxon>Mordavella</taxon>
    </lineage>
</organism>
<dbReference type="PANTHER" id="PTHR42691:SF1">
    <property type="entry name" value="ASPARTATE AMINOTRANSFERASE YHDR-RELATED"/>
    <property type="match status" value="1"/>
</dbReference>
<name>A0A938XBR2_9CLOT</name>
<evidence type="ECO:0000313" key="3">
    <source>
        <dbReference type="EMBL" id="MBM6947758.1"/>
    </source>
</evidence>
<dbReference type="Gene3D" id="3.90.1150.10">
    <property type="entry name" value="Aspartate Aminotransferase, domain 1"/>
    <property type="match status" value="2"/>
</dbReference>
<proteinExistence type="inferred from homology"/>
<dbReference type="PROSITE" id="PS00105">
    <property type="entry name" value="AA_TRANSFER_CLASS_1"/>
    <property type="match status" value="1"/>
</dbReference>
<dbReference type="CDD" id="cd00609">
    <property type="entry name" value="AAT_like"/>
    <property type="match status" value="1"/>
</dbReference>
<reference evidence="3" key="2">
    <citation type="journal article" date="2021" name="Sci. Rep.">
        <title>The distribution of antibiotic resistance genes in chicken gut microbiota commensals.</title>
        <authorList>
            <person name="Juricova H."/>
            <person name="Matiasovicova J."/>
            <person name="Kubasova T."/>
            <person name="Cejkova D."/>
            <person name="Rychlik I."/>
        </authorList>
    </citation>
    <scope>NUCLEOTIDE SEQUENCE</scope>
    <source>
        <strain evidence="3">An582</strain>
    </source>
</reference>
<dbReference type="Proteomes" id="UP000705508">
    <property type="component" value="Unassembled WGS sequence"/>
</dbReference>
<keyword evidence="1 3" id="KW-0032">Aminotransferase</keyword>
<dbReference type="Gene3D" id="3.40.640.10">
    <property type="entry name" value="Type I PLP-dependent aspartate aminotransferase-like (Major domain)"/>
    <property type="match status" value="1"/>
</dbReference>
<reference evidence="3" key="1">
    <citation type="submission" date="2020-08" db="EMBL/GenBank/DDBJ databases">
        <authorList>
            <person name="Cejkova D."/>
            <person name="Kubasova T."/>
            <person name="Jahodarova E."/>
            <person name="Rychlik I."/>
        </authorList>
    </citation>
    <scope>NUCLEOTIDE SEQUENCE</scope>
    <source>
        <strain evidence="3">An582</strain>
    </source>
</reference>
<keyword evidence="1" id="KW-0808">Transferase</keyword>
<comment type="caution">
    <text evidence="3">The sequence shown here is derived from an EMBL/GenBank/DDBJ whole genome shotgun (WGS) entry which is preliminary data.</text>
</comment>
<evidence type="ECO:0000259" key="2">
    <source>
        <dbReference type="Pfam" id="PF00155"/>
    </source>
</evidence>
<sequence length="395" mass="43688">MIADKMKGMVANSSAIRAMFEEGTRMAAQYGAENVYDFSLGNPNVPAPASVKKAIVELLDEEDPVVLHGYTNSNSGYADVRQTVADSLNRRFGTSFAGKNIIMTVGAAGGLNVILKTLLNPGDEVITFAPYFGEYRSYTNNYDGVLVEISPDTETFQPKLDEFRAKITPKTKAVIVNTPNNPTGVVYSEETIKKMAAILEEKQKEYGTDIYLISDEPYRELVYDGVEVPWLTKYYANTIVGYSYSKSLSLPGERIGYLVIPDEVTDSETVLSAANVATRILGFVNAPTLQQKVVAKCIGEETDISFYNRNRETLYSGLKDCGFTCIKPEGAFYLFVKSPVADEKAFCAEAKKYHILLVPGSSFGCPGYVRIAYCVSYETIVNSLPKFRELARQYF</sequence>
<dbReference type="EC" id="2.6.1.-" evidence="1"/>
<accession>A0A938XBR2</accession>
<dbReference type="RefSeq" id="WP_204905811.1">
    <property type="nucleotide sequence ID" value="NZ_JACJKS010000004.1"/>
</dbReference>
<evidence type="ECO:0000313" key="4">
    <source>
        <dbReference type="Proteomes" id="UP000705508"/>
    </source>
</evidence>
<comment type="similarity">
    <text evidence="1">Belongs to the class-I pyridoxal-phosphate-dependent aminotransferase family.</text>
</comment>
<dbReference type="GO" id="GO:0008483">
    <property type="term" value="F:transaminase activity"/>
    <property type="evidence" value="ECO:0007669"/>
    <property type="project" value="UniProtKB-KW"/>
</dbReference>
<dbReference type="SUPFAM" id="SSF53383">
    <property type="entry name" value="PLP-dependent transferases"/>
    <property type="match status" value="1"/>
</dbReference>
<dbReference type="AlphaFoldDB" id="A0A938XBR2"/>
<dbReference type="InterPro" id="IPR004838">
    <property type="entry name" value="NHTrfase_class1_PyrdxlP-BS"/>
</dbReference>
<dbReference type="NCBIfam" id="NF005305">
    <property type="entry name" value="PRK06836.1"/>
    <property type="match status" value="1"/>
</dbReference>
<evidence type="ECO:0000256" key="1">
    <source>
        <dbReference type="RuleBase" id="RU000481"/>
    </source>
</evidence>
<dbReference type="PANTHER" id="PTHR42691">
    <property type="entry name" value="ASPARTATE AMINOTRANSFERASE YHDR-RELATED"/>
    <property type="match status" value="1"/>
</dbReference>
<dbReference type="InterPro" id="IPR015421">
    <property type="entry name" value="PyrdxlP-dep_Trfase_major"/>
</dbReference>
<dbReference type="InterPro" id="IPR015424">
    <property type="entry name" value="PyrdxlP-dep_Trfase"/>
</dbReference>
<dbReference type="Pfam" id="PF00155">
    <property type="entry name" value="Aminotran_1_2"/>
    <property type="match status" value="1"/>
</dbReference>
<comment type="cofactor">
    <cofactor evidence="1">
        <name>pyridoxal 5'-phosphate</name>
        <dbReference type="ChEBI" id="CHEBI:597326"/>
    </cofactor>
</comment>
<gene>
    <name evidence="3" type="ORF">H6A20_03640</name>
</gene>
<feature type="domain" description="Aminotransferase class I/classII large" evidence="2">
    <location>
        <begin position="35"/>
        <end position="379"/>
    </location>
</feature>
<dbReference type="EMBL" id="JACJKS010000004">
    <property type="protein sequence ID" value="MBM6947758.1"/>
    <property type="molecule type" value="Genomic_DNA"/>
</dbReference>
<dbReference type="InterPro" id="IPR015422">
    <property type="entry name" value="PyrdxlP-dep_Trfase_small"/>
</dbReference>